<proteinExistence type="predicted"/>
<dbReference type="AlphaFoldDB" id="A0A3E0WYX2"/>
<dbReference type="PANTHER" id="PTHR10434">
    <property type="entry name" value="1-ACYL-SN-GLYCEROL-3-PHOSPHATE ACYLTRANSFERASE"/>
    <property type="match status" value="1"/>
</dbReference>
<feature type="domain" description="Phospholipid/glycerol acyltransferase" evidence="5">
    <location>
        <begin position="74"/>
        <end position="188"/>
    </location>
</feature>
<gene>
    <name evidence="6" type="ORF">CAL65_05200</name>
</gene>
<dbReference type="Pfam" id="PF01553">
    <property type="entry name" value="Acyltransferase"/>
    <property type="match status" value="1"/>
</dbReference>
<dbReference type="GO" id="GO:0006654">
    <property type="term" value="P:phosphatidic acid biosynthetic process"/>
    <property type="evidence" value="ECO:0007669"/>
    <property type="project" value="TreeGrafter"/>
</dbReference>
<evidence type="ECO:0000313" key="6">
    <source>
        <dbReference type="EMBL" id="RFA38236.1"/>
    </source>
</evidence>
<evidence type="ECO:0000256" key="3">
    <source>
        <dbReference type="ARBA" id="ARBA00023315"/>
    </source>
</evidence>
<protein>
    <submittedName>
        <fullName evidence="6">1-acyl-sn-glycerol-3-phosphate acyltransferase</fullName>
    </submittedName>
</protein>
<dbReference type="SMART" id="SM00563">
    <property type="entry name" value="PlsC"/>
    <property type="match status" value="1"/>
</dbReference>
<comment type="pathway">
    <text evidence="1">Lipid metabolism.</text>
</comment>
<dbReference type="InterPro" id="IPR002123">
    <property type="entry name" value="Plipid/glycerol_acylTrfase"/>
</dbReference>
<evidence type="ECO:0000256" key="1">
    <source>
        <dbReference type="ARBA" id="ARBA00005189"/>
    </source>
</evidence>
<dbReference type="SUPFAM" id="SSF69593">
    <property type="entry name" value="Glycerol-3-phosphate (1)-acyltransferase"/>
    <property type="match status" value="1"/>
</dbReference>
<name>A0A3E0WYX2_9GAMM</name>
<keyword evidence="7" id="KW-1185">Reference proteome</keyword>
<comment type="caution">
    <text evidence="6">The sequence shown here is derived from an EMBL/GenBank/DDBJ whole genome shotgun (WGS) entry which is preliminary data.</text>
</comment>
<organism evidence="6 7">
    <name type="scientific">Alkalilimnicola ehrlichii</name>
    <dbReference type="NCBI Taxonomy" id="351052"/>
    <lineage>
        <taxon>Bacteria</taxon>
        <taxon>Pseudomonadati</taxon>
        <taxon>Pseudomonadota</taxon>
        <taxon>Gammaproteobacteria</taxon>
        <taxon>Chromatiales</taxon>
        <taxon>Ectothiorhodospiraceae</taxon>
        <taxon>Alkalilimnicola</taxon>
    </lineage>
</organism>
<keyword evidence="4" id="KW-0812">Transmembrane</keyword>
<dbReference type="EMBL" id="NFZW01000004">
    <property type="protein sequence ID" value="RFA38236.1"/>
    <property type="molecule type" value="Genomic_DNA"/>
</dbReference>
<evidence type="ECO:0000256" key="4">
    <source>
        <dbReference type="SAM" id="Phobius"/>
    </source>
</evidence>
<feature type="transmembrane region" description="Helical" evidence="4">
    <location>
        <begin position="20"/>
        <end position="37"/>
    </location>
</feature>
<evidence type="ECO:0000259" key="5">
    <source>
        <dbReference type="SMART" id="SM00563"/>
    </source>
</evidence>
<dbReference type="PANTHER" id="PTHR10434:SF40">
    <property type="entry name" value="1-ACYL-SN-GLYCEROL-3-PHOSPHATE ACYLTRANSFERASE"/>
    <property type="match status" value="1"/>
</dbReference>
<evidence type="ECO:0000256" key="2">
    <source>
        <dbReference type="ARBA" id="ARBA00022679"/>
    </source>
</evidence>
<keyword evidence="4" id="KW-0472">Membrane</keyword>
<keyword evidence="2 6" id="KW-0808">Transferase</keyword>
<keyword evidence="4" id="KW-1133">Transmembrane helix</keyword>
<reference evidence="7" key="1">
    <citation type="submission" date="2017-05" db="EMBL/GenBank/DDBJ databases">
        <authorList>
            <person name="Sharma S."/>
            <person name="Sidhu C."/>
            <person name="Pinnaka A.K."/>
        </authorList>
    </citation>
    <scope>NUCLEOTIDE SEQUENCE [LARGE SCALE GENOMIC DNA]</scope>
    <source>
        <strain evidence="7">AK93</strain>
    </source>
</reference>
<sequence>MLPDCLHRLLSTVRGHDRLHFFWAILSLFTFPFPYRFRYWFITQWCNFNLWWLKVTCGLDYRVEGGEHLPNEPGIVMCKHQSTWETMALEQIFVPQSWVLKRELMRIPLFGWALALLDPIPIDRSSHSEAVRQIVQRGKERLNQGRWVVIFPEGTRVAPGERGHYHPAGAFLATRSGAKVIPVAHNAGEFWGRRQFVKRPGTITLRIGPPIDANGKKPKEINHLVEEWIESQMKEISTL</sequence>
<evidence type="ECO:0000313" key="7">
    <source>
        <dbReference type="Proteomes" id="UP000256763"/>
    </source>
</evidence>
<dbReference type="GO" id="GO:0003841">
    <property type="term" value="F:1-acylglycerol-3-phosphate O-acyltransferase activity"/>
    <property type="evidence" value="ECO:0007669"/>
    <property type="project" value="TreeGrafter"/>
</dbReference>
<accession>A0A3E0WYX2</accession>
<dbReference type="CDD" id="cd07989">
    <property type="entry name" value="LPLAT_AGPAT-like"/>
    <property type="match status" value="1"/>
</dbReference>
<keyword evidence="3 6" id="KW-0012">Acyltransferase</keyword>
<dbReference type="Proteomes" id="UP000256763">
    <property type="component" value="Unassembled WGS sequence"/>
</dbReference>